<protein>
    <submittedName>
        <fullName evidence="1">Uncharacterized protein</fullName>
    </submittedName>
</protein>
<sequence length="124" mass="13969">MISYIDEALKLWAAELHPPAGEQALEAGGCGSPLATLIRCKGELIRSTAGSRVLLRESAEIELIVNKLLPFKEKQVVIEHYTNYDSLEQQRWSACGCGRTQFYERLHKAHVAIRDHLVQRKRAA</sequence>
<name>A0A5C7WCB8_AQUAC</name>
<proteinExistence type="predicted"/>
<evidence type="ECO:0000313" key="1">
    <source>
        <dbReference type="EMBL" id="TXI34759.1"/>
    </source>
</evidence>
<accession>A0A5C7WCB8</accession>
<reference evidence="1 2" key="1">
    <citation type="submission" date="2018-09" db="EMBL/GenBank/DDBJ databases">
        <title>Metagenome Assembled Genomes from an Advanced Water Purification Facility.</title>
        <authorList>
            <person name="Stamps B.W."/>
            <person name="Spear J.R."/>
        </authorList>
    </citation>
    <scope>NUCLEOTIDE SEQUENCE [LARGE SCALE GENOMIC DNA]</scope>
    <source>
        <strain evidence="1">Bin_52_1</strain>
    </source>
</reference>
<evidence type="ECO:0000313" key="2">
    <source>
        <dbReference type="Proteomes" id="UP000321110"/>
    </source>
</evidence>
<dbReference type="EMBL" id="SSFO01000057">
    <property type="protein sequence ID" value="TXI34759.1"/>
    <property type="molecule type" value="Genomic_DNA"/>
</dbReference>
<dbReference type="Proteomes" id="UP000321110">
    <property type="component" value="Unassembled WGS sequence"/>
</dbReference>
<dbReference type="AlphaFoldDB" id="A0A5C7WCB8"/>
<comment type="caution">
    <text evidence="1">The sequence shown here is derived from an EMBL/GenBank/DDBJ whole genome shotgun (WGS) entry which is preliminary data.</text>
</comment>
<gene>
    <name evidence="1" type="ORF">E6Q69_03150</name>
</gene>
<organism evidence="1 2">
    <name type="scientific">Aquipseudomonas alcaligenes</name>
    <name type="common">Pseudomonas alcaligenes</name>
    <dbReference type="NCBI Taxonomy" id="43263"/>
    <lineage>
        <taxon>Bacteria</taxon>
        <taxon>Pseudomonadati</taxon>
        <taxon>Pseudomonadota</taxon>
        <taxon>Gammaproteobacteria</taxon>
        <taxon>Pseudomonadales</taxon>
        <taxon>Pseudomonadaceae</taxon>
        <taxon>Aquipseudomonas</taxon>
    </lineage>
</organism>